<dbReference type="PANTHER" id="PTHR46060">
    <property type="entry name" value="MARINER MOS1 TRANSPOSASE-LIKE PROTEIN"/>
    <property type="match status" value="1"/>
</dbReference>
<comment type="caution">
    <text evidence="1">The sequence shown here is derived from an EMBL/GenBank/DDBJ whole genome shotgun (WGS) entry which is preliminary data.</text>
</comment>
<dbReference type="Proteomes" id="UP000326062">
    <property type="component" value="Chromosome 4"/>
</dbReference>
<dbReference type="GO" id="GO:0000014">
    <property type="term" value="F:single-stranded DNA endodeoxyribonuclease activity"/>
    <property type="evidence" value="ECO:0007669"/>
    <property type="project" value="TreeGrafter"/>
</dbReference>
<sequence length="305" mass="35347">TMEMILDKKQIQAIFFKSKFRMGHKAVETTCNAFGQGTANEQYESPENEQHSDWSVEVDKDQLRVIIEADSLTTTREVAEELNIDHSVAIWHLKQIGKVKKLNKWMPHELTLDQQNRHFEMSSSLIVRNNELFLCQIVTRNEDGWTEKKPQSTSQSQNLHQKKIMVTLWWSAADLIHFSFLNPGKTILSQEYAQQPAFVNRKDPILLHDKAQLHVAQPTLQKLNELGCGILPYLPCSPDLLSSSYHSFKHLGNFLQGKWFHNQHQAENAFQEFFESFSMDFYTIGINRLISCWQGCVDCNGSYFH</sequence>
<gene>
    <name evidence="1" type="ORF">FD755_009417</name>
</gene>
<dbReference type="Pfam" id="PF01359">
    <property type="entry name" value="Transposase_1"/>
    <property type="match status" value="1"/>
</dbReference>
<dbReference type="GO" id="GO:0003690">
    <property type="term" value="F:double-stranded DNA binding"/>
    <property type="evidence" value="ECO:0007669"/>
    <property type="project" value="TreeGrafter"/>
</dbReference>
<dbReference type="AlphaFoldDB" id="A0A5N3XV23"/>
<dbReference type="GO" id="GO:0042800">
    <property type="term" value="F:histone H3K4 methyltransferase activity"/>
    <property type="evidence" value="ECO:0007669"/>
    <property type="project" value="TreeGrafter"/>
</dbReference>
<proteinExistence type="predicted"/>
<dbReference type="InterPro" id="IPR052709">
    <property type="entry name" value="Transposase-MT_Hybrid"/>
</dbReference>
<evidence type="ECO:0000313" key="2">
    <source>
        <dbReference type="Proteomes" id="UP000326062"/>
    </source>
</evidence>
<dbReference type="Gene3D" id="3.30.420.10">
    <property type="entry name" value="Ribonuclease H-like superfamily/Ribonuclease H"/>
    <property type="match status" value="1"/>
</dbReference>
<evidence type="ECO:0008006" key="3">
    <source>
        <dbReference type="Google" id="ProtNLM"/>
    </source>
</evidence>
<reference evidence="1 2" key="1">
    <citation type="submission" date="2019-06" db="EMBL/GenBank/DDBJ databases">
        <title>Discovery of a novel chromosome fission-fusion reversal in muntjac.</title>
        <authorList>
            <person name="Mudd A.B."/>
            <person name="Bredeson J.V."/>
            <person name="Baum R."/>
            <person name="Hockemeyer D."/>
            <person name="Rokhsar D.S."/>
        </authorList>
    </citation>
    <scope>NUCLEOTIDE SEQUENCE [LARGE SCALE GENOMIC DNA]</scope>
    <source>
        <strain evidence="1">UCam_UCB_Mr</strain>
        <tissue evidence="1">Fibroblast cell line</tissue>
    </source>
</reference>
<dbReference type="GO" id="GO:0035861">
    <property type="term" value="C:site of double-strand break"/>
    <property type="evidence" value="ECO:0007669"/>
    <property type="project" value="TreeGrafter"/>
</dbReference>
<keyword evidence="2" id="KW-1185">Reference proteome</keyword>
<dbReference type="GO" id="GO:0003697">
    <property type="term" value="F:single-stranded DNA binding"/>
    <property type="evidence" value="ECO:0007669"/>
    <property type="project" value="TreeGrafter"/>
</dbReference>
<dbReference type="GO" id="GO:0046975">
    <property type="term" value="F:histone H3K36 methyltransferase activity"/>
    <property type="evidence" value="ECO:0007669"/>
    <property type="project" value="TreeGrafter"/>
</dbReference>
<dbReference type="GO" id="GO:0006303">
    <property type="term" value="P:double-strand break repair via nonhomologous end joining"/>
    <property type="evidence" value="ECO:0007669"/>
    <property type="project" value="TreeGrafter"/>
</dbReference>
<dbReference type="PANTHER" id="PTHR46060:SF2">
    <property type="entry name" value="HISTONE-LYSINE N-METHYLTRANSFERASE SETMAR"/>
    <property type="match status" value="1"/>
</dbReference>
<protein>
    <recommendedName>
        <fullName evidence="3">Mos1 transposase HTH domain-containing protein</fullName>
    </recommendedName>
</protein>
<dbReference type="EMBL" id="VCEB01000004">
    <property type="protein sequence ID" value="KAB0377839.1"/>
    <property type="molecule type" value="Genomic_DNA"/>
</dbReference>
<dbReference type="InterPro" id="IPR036397">
    <property type="entry name" value="RNaseH_sf"/>
</dbReference>
<evidence type="ECO:0000313" key="1">
    <source>
        <dbReference type="EMBL" id="KAB0377839.1"/>
    </source>
</evidence>
<dbReference type="GO" id="GO:0000729">
    <property type="term" value="P:DNA double-strand break processing"/>
    <property type="evidence" value="ECO:0007669"/>
    <property type="project" value="TreeGrafter"/>
</dbReference>
<dbReference type="GO" id="GO:0044547">
    <property type="term" value="F:DNA topoisomerase binding"/>
    <property type="evidence" value="ECO:0007669"/>
    <property type="project" value="TreeGrafter"/>
</dbReference>
<accession>A0A5N3XV23</accession>
<dbReference type="GO" id="GO:0000793">
    <property type="term" value="C:condensed chromosome"/>
    <property type="evidence" value="ECO:0007669"/>
    <property type="project" value="TreeGrafter"/>
</dbReference>
<organism evidence="1 2">
    <name type="scientific">Muntiacus reevesi</name>
    <name type="common">Reeves' muntjac</name>
    <name type="synonym">Cervus reevesi</name>
    <dbReference type="NCBI Taxonomy" id="9886"/>
    <lineage>
        <taxon>Eukaryota</taxon>
        <taxon>Metazoa</taxon>
        <taxon>Chordata</taxon>
        <taxon>Craniata</taxon>
        <taxon>Vertebrata</taxon>
        <taxon>Euteleostomi</taxon>
        <taxon>Mammalia</taxon>
        <taxon>Eutheria</taxon>
        <taxon>Laurasiatheria</taxon>
        <taxon>Artiodactyla</taxon>
        <taxon>Ruminantia</taxon>
        <taxon>Pecora</taxon>
        <taxon>Cervidae</taxon>
        <taxon>Muntiacinae</taxon>
        <taxon>Muntiacus</taxon>
    </lineage>
</organism>
<dbReference type="GO" id="GO:0005634">
    <property type="term" value="C:nucleus"/>
    <property type="evidence" value="ECO:0007669"/>
    <property type="project" value="TreeGrafter"/>
</dbReference>
<name>A0A5N3XV23_MUNRE</name>
<feature type="non-terminal residue" evidence="1">
    <location>
        <position position="1"/>
    </location>
</feature>
<dbReference type="GO" id="GO:0044774">
    <property type="term" value="P:mitotic DNA integrity checkpoint signaling"/>
    <property type="evidence" value="ECO:0007669"/>
    <property type="project" value="TreeGrafter"/>
</dbReference>
<dbReference type="InterPro" id="IPR001888">
    <property type="entry name" value="Transposase_1"/>
</dbReference>
<dbReference type="GO" id="GO:0015074">
    <property type="term" value="P:DNA integration"/>
    <property type="evidence" value="ECO:0007669"/>
    <property type="project" value="TreeGrafter"/>
</dbReference>
<dbReference type="GO" id="GO:0031297">
    <property type="term" value="P:replication fork processing"/>
    <property type="evidence" value="ECO:0007669"/>
    <property type="project" value="TreeGrafter"/>
</dbReference>